<evidence type="ECO:0000313" key="7">
    <source>
        <dbReference type="EMBL" id="QPK83330.1"/>
    </source>
</evidence>
<dbReference type="InterPro" id="IPR004574">
    <property type="entry name" value="Alkb"/>
</dbReference>
<keyword evidence="4 5" id="KW-0408">Iron</keyword>
<dbReference type="Proteomes" id="UP000594586">
    <property type="component" value="Chromosome"/>
</dbReference>
<evidence type="ECO:0000259" key="6">
    <source>
        <dbReference type="PROSITE" id="PS51471"/>
    </source>
</evidence>
<evidence type="ECO:0000256" key="4">
    <source>
        <dbReference type="ARBA" id="ARBA00023004"/>
    </source>
</evidence>
<dbReference type="PROSITE" id="PS51471">
    <property type="entry name" value="FE2OG_OXY"/>
    <property type="match status" value="1"/>
</dbReference>
<dbReference type="AlphaFoldDB" id="A0A7T0KMF6"/>
<dbReference type="InterPro" id="IPR037151">
    <property type="entry name" value="AlkB-like_sf"/>
</dbReference>
<feature type="domain" description="Fe2OG dioxygenase" evidence="6">
    <location>
        <begin position="119"/>
        <end position="214"/>
    </location>
</feature>
<keyword evidence="8" id="KW-1185">Reference proteome</keyword>
<organism evidence="7 8">
    <name type="scientific">Corynebacterium qintianiae</name>
    <dbReference type="NCBI Taxonomy" id="2709392"/>
    <lineage>
        <taxon>Bacteria</taxon>
        <taxon>Bacillati</taxon>
        <taxon>Actinomycetota</taxon>
        <taxon>Actinomycetes</taxon>
        <taxon>Mycobacteriales</taxon>
        <taxon>Corynebacteriaceae</taxon>
        <taxon>Corynebacterium</taxon>
    </lineage>
</organism>
<dbReference type="PANTHER" id="PTHR16557">
    <property type="entry name" value="ALKYLATED DNA REPAIR PROTEIN ALKB-RELATED"/>
    <property type="match status" value="1"/>
</dbReference>
<keyword evidence="2 7" id="KW-0223">Dioxygenase</keyword>
<reference evidence="7 8" key="1">
    <citation type="submission" date="2020-11" db="EMBL/GenBank/DDBJ databases">
        <title>Corynebacterium sp. MC1420.</title>
        <authorList>
            <person name="Zhou J."/>
        </authorList>
    </citation>
    <scope>NUCLEOTIDE SEQUENCE [LARGE SCALE GENOMIC DNA]</scope>
    <source>
        <strain evidence="7 8">MC1420</strain>
    </source>
</reference>
<keyword evidence="3" id="KW-0560">Oxidoreductase</keyword>
<dbReference type="EMBL" id="CP064955">
    <property type="protein sequence ID" value="QPK83330.1"/>
    <property type="molecule type" value="Genomic_DNA"/>
</dbReference>
<evidence type="ECO:0000256" key="2">
    <source>
        <dbReference type="ARBA" id="ARBA00022964"/>
    </source>
</evidence>
<dbReference type="GO" id="GO:0035515">
    <property type="term" value="F:oxidative RNA demethylase activity"/>
    <property type="evidence" value="ECO:0007669"/>
    <property type="project" value="TreeGrafter"/>
</dbReference>
<sequence length="215" mass="22824">MLIDASSLPRQPQRILPGVVHLPGFLAPAQQADLVEQAREIARAVAGTPVAMRRPKVGKGHMQAYLMSLGWFWATNPYRLVREVEGCPVPPVPANYQAIADDVLAAARGVDELVGDAVTVETALVNYYPPGPGMGMHVDAEEEADNAVVSLSIGDEIVFRIEGEDLLLMSGDALVFGGPARRARHGVLGARGGTGSEGTGLTEGRINITMRQVHA</sequence>
<dbReference type="RefSeq" id="WP_165003009.1">
    <property type="nucleotide sequence ID" value="NZ_CP064955.1"/>
</dbReference>
<evidence type="ECO:0000256" key="3">
    <source>
        <dbReference type="ARBA" id="ARBA00023002"/>
    </source>
</evidence>
<dbReference type="InterPro" id="IPR027450">
    <property type="entry name" value="AlkB-like"/>
</dbReference>
<accession>A0A7T0KMF6</accession>
<feature type="binding site" evidence="5">
    <location>
        <position position="185"/>
    </location>
    <ligand>
        <name>Fe cation</name>
        <dbReference type="ChEBI" id="CHEBI:24875"/>
        <note>catalytic</note>
    </ligand>
</feature>
<dbReference type="GO" id="GO:0035513">
    <property type="term" value="P:oxidative RNA demethylation"/>
    <property type="evidence" value="ECO:0007669"/>
    <property type="project" value="TreeGrafter"/>
</dbReference>
<dbReference type="InterPro" id="IPR005123">
    <property type="entry name" value="Oxoglu/Fe-dep_dioxygenase_dom"/>
</dbReference>
<dbReference type="GO" id="GO:0035516">
    <property type="term" value="F:broad specificity oxidative DNA demethylase activity"/>
    <property type="evidence" value="ECO:0007669"/>
    <property type="project" value="TreeGrafter"/>
</dbReference>
<proteinExistence type="predicted"/>
<evidence type="ECO:0000313" key="8">
    <source>
        <dbReference type="Proteomes" id="UP000594586"/>
    </source>
</evidence>
<dbReference type="GO" id="GO:0008198">
    <property type="term" value="F:ferrous iron binding"/>
    <property type="evidence" value="ECO:0007669"/>
    <property type="project" value="TreeGrafter"/>
</dbReference>
<dbReference type="KEGG" id="cqn:G7Y29_00380"/>
<dbReference type="PANTHER" id="PTHR16557:SF2">
    <property type="entry name" value="NUCLEIC ACID DIOXYGENASE ALKBH1"/>
    <property type="match status" value="1"/>
</dbReference>
<protein>
    <submittedName>
        <fullName evidence="7">Alpha-ketoglutarate-dependent dioxygenase AlkB</fullName>
    </submittedName>
</protein>
<feature type="binding site" evidence="5">
    <location>
        <position position="139"/>
    </location>
    <ligand>
        <name>Fe cation</name>
        <dbReference type="ChEBI" id="CHEBI:24875"/>
        <note>catalytic</note>
    </ligand>
</feature>
<evidence type="ECO:0000256" key="1">
    <source>
        <dbReference type="ARBA" id="ARBA00022723"/>
    </source>
</evidence>
<dbReference type="GO" id="GO:0005737">
    <property type="term" value="C:cytoplasm"/>
    <property type="evidence" value="ECO:0007669"/>
    <property type="project" value="TreeGrafter"/>
</dbReference>
<dbReference type="SUPFAM" id="SSF51197">
    <property type="entry name" value="Clavaminate synthase-like"/>
    <property type="match status" value="1"/>
</dbReference>
<evidence type="ECO:0000256" key="5">
    <source>
        <dbReference type="PIRSR" id="PIRSR604574-2"/>
    </source>
</evidence>
<comment type="cofactor">
    <cofactor evidence="5">
        <name>Fe(2+)</name>
        <dbReference type="ChEBI" id="CHEBI:29033"/>
    </cofactor>
    <text evidence="5">Binds 1 Fe(2+) ion per subunit.</text>
</comment>
<gene>
    <name evidence="7" type="ORF">G7Y29_00380</name>
</gene>
<name>A0A7T0KMF6_9CORY</name>
<feature type="binding site" evidence="5">
    <location>
        <position position="137"/>
    </location>
    <ligand>
        <name>Fe cation</name>
        <dbReference type="ChEBI" id="CHEBI:24875"/>
        <note>catalytic</note>
    </ligand>
</feature>
<dbReference type="Gene3D" id="2.60.120.590">
    <property type="entry name" value="Alpha-ketoglutarate-dependent dioxygenase AlkB-like"/>
    <property type="match status" value="1"/>
</dbReference>
<dbReference type="Pfam" id="PF13532">
    <property type="entry name" value="2OG-FeII_Oxy_2"/>
    <property type="match status" value="1"/>
</dbReference>
<keyword evidence="1 5" id="KW-0479">Metal-binding</keyword>